<evidence type="ECO:0000256" key="1">
    <source>
        <dbReference type="SAM" id="SignalP"/>
    </source>
</evidence>
<organism evidence="2 3">
    <name type="scientific">Leisingera caerulea</name>
    <name type="common">Phaeobacter caeruleus</name>
    <dbReference type="NCBI Taxonomy" id="506591"/>
    <lineage>
        <taxon>Bacteria</taxon>
        <taxon>Pseudomonadati</taxon>
        <taxon>Pseudomonadota</taxon>
        <taxon>Alphaproteobacteria</taxon>
        <taxon>Rhodobacterales</taxon>
        <taxon>Roseobacteraceae</taxon>
        <taxon>Leisingera</taxon>
    </lineage>
</organism>
<keyword evidence="1" id="KW-0732">Signal</keyword>
<dbReference type="Proteomes" id="UP001058184">
    <property type="component" value="Chromosome"/>
</dbReference>
<keyword evidence="3" id="KW-1185">Reference proteome</keyword>
<feature type="chain" id="PRO_5045818480" evidence="1">
    <location>
        <begin position="17"/>
        <end position="141"/>
    </location>
</feature>
<reference evidence="2" key="1">
    <citation type="submission" date="2021-08" db="EMBL/GenBank/DDBJ databases">
        <authorList>
            <person name="Nwanade C."/>
            <person name="Wang M."/>
            <person name="Masoudi A."/>
            <person name="Yu Z."/>
            <person name="Liu J."/>
        </authorList>
    </citation>
    <scope>NUCLEOTIDE SEQUENCE</scope>
    <source>
        <strain evidence="2">S141</strain>
    </source>
</reference>
<feature type="signal peptide" evidence="1">
    <location>
        <begin position="1"/>
        <end position="16"/>
    </location>
</feature>
<name>A0ABY5X061_LEICA</name>
<evidence type="ECO:0000313" key="2">
    <source>
        <dbReference type="EMBL" id="UWQ59977.1"/>
    </source>
</evidence>
<evidence type="ECO:0000313" key="3">
    <source>
        <dbReference type="Proteomes" id="UP001058184"/>
    </source>
</evidence>
<accession>A0ABY5X061</accession>
<dbReference type="EMBL" id="CP081078">
    <property type="protein sequence ID" value="UWQ59977.1"/>
    <property type="molecule type" value="Genomic_DNA"/>
</dbReference>
<sequence>MFKKLFLILFSFAAQAAAEPHVVHSDRGGSLAARLEEISRIKAAGEPVEIRGRVCFSTCTMFLGVPGTCVSPKTIFGFHGPSRGGRRLPRKNFDYFSRVMASYYPDRLADWFLTSGRHRIRGVYKIRGSELIRQGLAKACT</sequence>
<protein>
    <submittedName>
        <fullName evidence="2">Uncharacterized protein</fullName>
    </submittedName>
</protein>
<proteinExistence type="predicted"/>
<dbReference type="RefSeq" id="WP_260003814.1">
    <property type="nucleotide sequence ID" value="NZ_CP081078.1"/>
</dbReference>
<gene>
    <name evidence="2" type="ORF">K3722_07555</name>
</gene>